<dbReference type="CDD" id="cd00610">
    <property type="entry name" value="OAT_like"/>
    <property type="match status" value="1"/>
</dbReference>
<dbReference type="AlphaFoldDB" id="A0A066W0N1"/>
<comment type="caution">
    <text evidence="7">The sequence shown here is derived from an EMBL/GenBank/DDBJ whole genome shotgun (WGS) entry which is preliminary data.</text>
</comment>
<dbReference type="OrthoDB" id="10260828at2759"/>
<name>A0A066W0N1_TILAU</name>
<evidence type="ECO:0000313" key="7">
    <source>
        <dbReference type="EMBL" id="KDN46108.1"/>
    </source>
</evidence>
<dbReference type="FunFam" id="3.40.640.10:FF:000013">
    <property type="entry name" value="4-aminobutyrate aminotransferase"/>
    <property type="match status" value="1"/>
</dbReference>
<dbReference type="GO" id="GO:0042802">
    <property type="term" value="F:identical protein binding"/>
    <property type="evidence" value="ECO:0007669"/>
    <property type="project" value="TreeGrafter"/>
</dbReference>
<dbReference type="GeneID" id="25262449"/>
<keyword evidence="4" id="KW-0808">Transferase</keyword>
<dbReference type="PIRSF" id="PIRSF000521">
    <property type="entry name" value="Transaminase_4ab_Lys_Orn"/>
    <property type="match status" value="1"/>
</dbReference>
<dbReference type="GO" id="GO:0030170">
    <property type="term" value="F:pyridoxal phosphate binding"/>
    <property type="evidence" value="ECO:0007669"/>
    <property type="project" value="InterPro"/>
</dbReference>
<evidence type="ECO:0000256" key="4">
    <source>
        <dbReference type="ARBA" id="ARBA00022679"/>
    </source>
</evidence>
<accession>A0A066W0N1</accession>
<dbReference type="PANTHER" id="PTHR11986">
    <property type="entry name" value="AMINOTRANSFERASE CLASS III"/>
    <property type="match status" value="1"/>
</dbReference>
<dbReference type="SUPFAM" id="SSF53383">
    <property type="entry name" value="PLP-dependent transferases"/>
    <property type="match status" value="1"/>
</dbReference>
<dbReference type="InterPro" id="IPR005814">
    <property type="entry name" value="Aminotrans_3"/>
</dbReference>
<dbReference type="Pfam" id="PF00202">
    <property type="entry name" value="Aminotran_3"/>
    <property type="match status" value="1"/>
</dbReference>
<evidence type="ECO:0000256" key="6">
    <source>
        <dbReference type="RuleBase" id="RU003560"/>
    </source>
</evidence>
<dbReference type="PROSITE" id="PS00600">
    <property type="entry name" value="AA_TRANSFER_CLASS_3"/>
    <property type="match status" value="1"/>
</dbReference>
<dbReference type="InParanoid" id="A0A066W0N1"/>
<reference evidence="7 8" key="1">
    <citation type="submission" date="2014-05" db="EMBL/GenBank/DDBJ databases">
        <title>Draft genome sequence of a rare smut relative, Tilletiaria anomala UBC 951.</title>
        <authorList>
            <consortium name="DOE Joint Genome Institute"/>
            <person name="Toome M."/>
            <person name="Kuo A."/>
            <person name="Henrissat B."/>
            <person name="Lipzen A."/>
            <person name="Tritt A."/>
            <person name="Yoshinaga Y."/>
            <person name="Zane M."/>
            <person name="Barry K."/>
            <person name="Grigoriev I.V."/>
            <person name="Spatafora J.W."/>
            <person name="Aimea M.C."/>
        </authorList>
    </citation>
    <scope>NUCLEOTIDE SEQUENCE [LARGE SCALE GENOMIC DNA]</scope>
    <source>
        <strain evidence="7 8">UBC 951</strain>
    </source>
</reference>
<dbReference type="InterPro" id="IPR049704">
    <property type="entry name" value="Aminotrans_3_PPA_site"/>
</dbReference>
<evidence type="ECO:0000313" key="8">
    <source>
        <dbReference type="Proteomes" id="UP000027361"/>
    </source>
</evidence>
<comment type="cofactor">
    <cofactor evidence="1">
        <name>pyridoxal 5'-phosphate</name>
        <dbReference type="ChEBI" id="CHEBI:597326"/>
    </cofactor>
</comment>
<dbReference type="InterPro" id="IPR050103">
    <property type="entry name" value="Class-III_PLP-dep_AT"/>
</dbReference>
<dbReference type="Gene3D" id="3.90.1150.10">
    <property type="entry name" value="Aspartate Aminotransferase, domain 1"/>
    <property type="match status" value="1"/>
</dbReference>
<dbReference type="RefSeq" id="XP_013243423.1">
    <property type="nucleotide sequence ID" value="XM_013387969.1"/>
</dbReference>
<keyword evidence="8" id="KW-1185">Reference proteome</keyword>
<dbReference type="HOGENOM" id="CLU_016922_10_0_1"/>
<dbReference type="InterPro" id="IPR015421">
    <property type="entry name" value="PyrdxlP-dep_Trfase_major"/>
</dbReference>
<dbReference type="Proteomes" id="UP000027361">
    <property type="component" value="Unassembled WGS sequence"/>
</dbReference>
<keyword evidence="5 6" id="KW-0663">Pyridoxal phosphate</keyword>
<dbReference type="InterPro" id="IPR015422">
    <property type="entry name" value="PyrdxlP-dep_Trfase_small"/>
</dbReference>
<protein>
    <recommendedName>
        <fullName evidence="9">4-aminobutyrate aminotransferase</fullName>
    </recommendedName>
</protein>
<evidence type="ECO:0000256" key="1">
    <source>
        <dbReference type="ARBA" id="ARBA00001933"/>
    </source>
</evidence>
<sequence length="459" mass="49097">MSEAASFGAAHIARGIGRMSTHVLAKGQGSYLTTDTGKHLLDLTSGIGVVNLGHCHPRITAAAQEQVGTLVHAQVNIGFSLQQIELIKKVLRHVPDRSLDSVLFWNSGSEAVEASVKLARAATGRQNIIVMQGSYHGRTMGTMAMTKSKTIYSTGFAPLMPGVFVTPFPYYSQLGVAPNTPTDKMVSLCLHQLRLLLAQQTAPSDTAAIILEPVLGEGGYVPAPKAFLEGLRSVCDQHNILLIADEVQSGYGRTGKMWAIEHSGVRPDILISAKGLANGFPLSMVVSRKELMDKQGPGSMGGTYAGNAVSCAAANAVIDTFEQDKILDNVAARSKQMFDFLHQLQQSGSKAGKYIQDIRGLGLMVGLQFSQDQGASSSSLPAASSDSTAALYLFEVDGTKHAQLAPQVVQECLKRDMLLLSTSTQDVIRFIPPLTITEEELAQACKIFKESLEAVVSRL</sequence>
<dbReference type="OMA" id="GAIETMK"/>
<evidence type="ECO:0000256" key="2">
    <source>
        <dbReference type="ARBA" id="ARBA00008954"/>
    </source>
</evidence>
<evidence type="ECO:0000256" key="5">
    <source>
        <dbReference type="ARBA" id="ARBA00022898"/>
    </source>
</evidence>
<gene>
    <name evidence="7" type="ORF">K437DRAFT_223842</name>
</gene>
<organism evidence="7 8">
    <name type="scientific">Tilletiaria anomala (strain ATCC 24038 / CBS 436.72 / UBC 951)</name>
    <dbReference type="NCBI Taxonomy" id="1037660"/>
    <lineage>
        <taxon>Eukaryota</taxon>
        <taxon>Fungi</taxon>
        <taxon>Dikarya</taxon>
        <taxon>Basidiomycota</taxon>
        <taxon>Ustilaginomycotina</taxon>
        <taxon>Exobasidiomycetes</taxon>
        <taxon>Georgefischeriales</taxon>
        <taxon>Tilletiariaceae</taxon>
        <taxon>Tilletiaria</taxon>
    </lineage>
</organism>
<dbReference type="Gene3D" id="3.40.640.10">
    <property type="entry name" value="Type I PLP-dependent aspartate aminotransferase-like (Major domain)"/>
    <property type="match status" value="1"/>
</dbReference>
<dbReference type="InterPro" id="IPR015424">
    <property type="entry name" value="PyrdxlP-dep_Trfase"/>
</dbReference>
<evidence type="ECO:0000256" key="3">
    <source>
        <dbReference type="ARBA" id="ARBA00022576"/>
    </source>
</evidence>
<keyword evidence="3" id="KW-0032">Aminotransferase</keyword>
<comment type="similarity">
    <text evidence="2 6">Belongs to the class-III pyridoxal-phosphate-dependent aminotransferase family.</text>
</comment>
<dbReference type="GO" id="GO:0008483">
    <property type="term" value="F:transaminase activity"/>
    <property type="evidence" value="ECO:0007669"/>
    <property type="project" value="UniProtKB-KW"/>
</dbReference>
<evidence type="ECO:0008006" key="9">
    <source>
        <dbReference type="Google" id="ProtNLM"/>
    </source>
</evidence>
<dbReference type="STRING" id="1037660.A0A066W0N1"/>
<proteinExistence type="inferred from homology"/>
<dbReference type="EMBL" id="JMSN01000037">
    <property type="protein sequence ID" value="KDN46108.1"/>
    <property type="molecule type" value="Genomic_DNA"/>
</dbReference>